<dbReference type="Gene3D" id="3.30.1360.60">
    <property type="entry name" value="Glucose permease domain IIB"/>
    <property type="match status" value="1"/>
</dbReference>
<keyword evidence="3" id="KW-1003">Cell membrane</keyword>
<dbReference type="NCBIfam" id="TIGR00830">
    <property type="entry name" value="PTBA"/>
    <property type="match status" value="1"/>
</dbReference>
<dbReference type="InterPro" id="IPR003352">
    <property type="entry name" value="PTS_EIIC"/>
</dbReference>
<dbReference type="Proteomes" id="UP001306950">
    <property type="component" value="Unassembled WGS sequence"/>
</dbReference>
<dbReference type="InterPro" id="IPR036878">
    <property type="entry name" value="Glu_permease_IIB"/>
</dbReference>
<evidence type="ECO:0000313" key="17">
    <source>
        <dbReference type="Proteomes" id="UP001306950"/>
    </source>
</evidence>
<feature type="domain" description="PTS EIIA type-1" evidence="13">
    <location>
        <begin position="506"/>
        <end position="609"/>
    </location>
</feature>
<feature type="transmembrane region" description="Helical" evidence="12">
    <location>
        <begin position="171"/>
        <end position="189"/>
    </location>
</feature>
<feature type="active site" description="Phosphocysteine intermediate; for EIIB activity" evidence="11">
    <location>
        <position position="26"/>
    </location>
</feature>
<evidence type="ECO:0000259" key="14">
    <source>
        <dbReference type="PROSITE" id="PS51098"/>
    </source>
</evidence>
<keyword evidence="2" id="KW-0813">Transport</keyword>
<keyword evidence="5 16" id="KW-0808">Transferase</keyword>
<sequence length="636" mass="67405">MNYQETAKKIVEGVGGKSNINSVYHCITRLRFNLKDNDKADKRALEGLDKVMGTNIAADQYQVIIGNDVSKVFDALVKEYPELQEKKAAETSEKKSKNAISRLFDFIASVFASILPAIAGAGLLKGFIALFVSLGWMTAGSDTYRIISAIGDGVFHYLPMLIAFSAARKFNANPFVAAAVSMALMYPDITTLLSSGDPVSFLGIPVTPVTYASSVIPILLSVWLLSYVEKGFNRIIPASLKLLFVPLLSLLVVVPITLIAIGPLGTFVGDALSGGINWLIIKGGLLSGIVLGGAMALIVMTGMHYALVPVILGNLATAGFDKFLPLTYISNMGQAGATVGVFFRAKDKKLKSLALSTSLTALMGVTEPAMYGVNMRYKKPFLAAMIGSAAGGGFALMFGVNAYVLASNGGIPGIPAFIGPTFWYAIAGMAIAFVVSLIASVILGINEEAGAGGEVTKESASDNATNSATSEAASVVVVEDEQIEVTNETIVSPMQGKAIPLTEMDDPTFGEEMMGKGVAFVPVVGELVSPVNGTVKNVFKTKHSLVIRSEEGAELLIHVGINTVKLRGQYFEAHVKAGDVVRAGDKLLTFDLVNIAKEYDITTAMVVTNTAEYTKVEPVKLGEISMNQPVLKVEVQ</sequence>
<evidence type="ECO:0000256" key="12">
    <source>
        <dbReference type="SAM" id="Phobius"/>
    </source>
</evidence>
<feature type="transmembrane region" description="Helical" evidence="12">
    <location>
        <begin position="240"/>
        <end position="264"/>
    </location>
</feature>
<comment type="caution">
    <text evidence="16">The sequence shown here is derived from an EMBL/GenBank/DDBJ whole genome shotgun (WGS) entry which is preliminary data.</text>
</comment>
<evidence type="ECO:0000313" key="16">
    <source>
        <dbReference type="EMBL" id="MEF2965688.1"/>
    </source>
</evidence>
<organism evidence="16 17">
    <name type="scientific">Paenibacillus haidiansis</name>
    <dbReference type="NCBI Taxonomy" id="1574488"/>
    <lineage>
        <taxon>Bacteria</taxon>
        <taxon>Bacillati</taxon>
        <taxon>Bacillota</taxon>
        <taxon>Bacilli</taxon>
        <taxon>Bacillales</taxon>
        <taxon>Paenibacillaceae</taxon>
        <taxon>Paenibacillus</taxon>
    </lineage>
</organism>
<dbReference type="CDD" id="cd00212">
    <property type="entry name" value="PTS_IIB_glc"/>
    <property type="match status" value="1"/>
</dbReference>
<feature type="transmembrane region" description="Helical" evidence="12">
    <location>
        <begin position="103"/>
        <end position="132"/>
    </location>
</feature>
<dbReference type="PROSITE" id="PS51093">
    <property type="entry name" value="PTS_EIIA_TYPE_1"/>
    <property type="match status" value="1"/>
</dbReference>
<keyword evidence="17" id="KW-1185">Reference proteome</keyword>
<feature type="domain" description="PTS EIIC type-1" evidence="15">
    <location>
        <begin position="105"/>
        <end position="455"/>
    </location>
</feature>
<keyword evidence="10 12" id="KW-0472">Membrane</keyword>
<dbReference type="PANTHER" id="PTHR30175">
    <property type="entry name" value="PHOSPHOTRANSFERASE SYSTEM TRANSPORT PROTEIN"/>
    <property type="match status" value="1"/>
</dbReference>
<evidence type="ECO:0000256" key="7">
    <source>
        <dbReference type="ARBA" id="ARBA00022692"/>
    </source>
</evidence>
<dbReference type="RefSeq" id="WP_331845921.1">
    <property type="nucleotide sequence ID" value="NZ_JAZHPZ010000003.1"/>
</dbReference>
<dbReference type="Gene3D" id="2.70.70.10">
    <property type="entry name" value="Glucose Permease (Domain IIA)"/>
    <property type="match status" value="1"/>
</dbReference>
<evidence type="ECO:0000256" key="5">
    <source>
        <dbReference type="ARBA" id="ARBA00022679"/>
    </source>
</evidence>
<dbReference type="InterPro" id="IPR011297">
    <property type="entry name" value="PTS_IIABC_b_glu"/>
</dbReference>
<comment type="subcellular location">
    <subcellularLocation>
        <location evidence="1">Cell membrane</location>
        <topology evidence="1">Multi-pass membrane protein</topology>
    </subcellularLocation>
</comment>
<proteinExistence type="predicted"/>
<feature type="transmembrane region" description="Helical" evidence="12">
    <location>
        <begin position="144"/>
        <end position="164"/>
    </location>
</feature>
<feature type="transmembrane region" description="Helical" evidence="12">
    <location>
        <begin position="276"/>
        <end position="299"/>
    </location>
</feature>
<evidence type="ECO:0000256" key="6">
    <source>
        <dbReference type="ARBA" id="ARBA00022683"/>
    </source>
</evidence>
<evidence type="ECO:0000256" key="9">
    <source>
        <dbReference type="ARBA" id="ARBA00022989"/>
    </source>
</evidence>
<dbReference type="Pfam" id="PF00358">
    <property type="entry name" value="PTS_EIIA_1"/>
    <property type="match status" value="1"/>
</dbReference>
<accession>A0ABU7VQX6</accession>
<dbReference type="InterPro" id="IPR001996">
    <property type="entry name" value="PTS_IIB_1"/>
</dbReference>
<evidence type="ECO:0000256" key="10">
    <source>
        <dbReference type="ARBA" id="ARBA00023136"/>
    </source>
</evidence>
<dbReference type="SUPFAM" id="SSF51261">
    <property type="entry name" value="Duplicated hybrid motif"/>
    <property type="match status" value="1"/>
</dbReference>
<keyword evidence="7 12" id="KW-0812">Transmembrane</keyword>
<dbReference type="SUPFAM" id="SSF55604">
    <property type="entry name" value="Glucose permease domain IIB"/>
    <property type="match status" value="1"/>
</dbReference>
<dbReference type="InterPro" id="IPR001127">
    <property type="entry name" value="PTS_EIIA_1_perm"/>
</dbReference>
<dbReference type="PROSITE" id="PS01035">
    <property type="entry name" value="PTS_EIIB_TYPE_1_CYS"/>
    <property type="match status" value="1"/>
</dbReference>
<feature type="transmembrane region" description="Helical" evidence="12">
    <location>
        <begin position="209"/>
        <end position="228"/>
    </location>
</feature>
<dbReference type="PROSITE" id="PS51103">
    <property type="entry name" value="PTS_EIIC_TYPE_1"/>
    <property type="match status" value="1"/>
</dbReference>
<feature type="domain" description="PTS EIIB type-1" evidence="14">
    <location>
        <begin position="4"/>
        <end position="86"/>
    </location>
</feature>
<dbReference type="NCBIfam" id="TIGR01995">
    <property type="entry name" value="PTS-II-ABC-beta"/>
    <property type="match status" value="1"/>
</dbReference>
<evidence type="ECO:0000259" key="13">
    <source>
        <dbReference type="PROSITE" id="PS51093"/>
    </source>
</evidence>
<name>A0ABU7VQX6_9BACL</name>
<evidence type="ECO:0000256" key="8">
    <source>
        <dbReference type="ARBA" id="ARBA00022777"/>
    </source>
</evidence>
<evidence type="ECO:0000256" key="3">
    <source>
        <dbReference type="ARBA" id="ARBA00022475"/>
    </source>
</evidence>
<evidence type="ECO:0000256" key="11">
    <source>
        <dbReference type="PROSITE-ProRule" id="PRU00421"/>
    </source>
</evidence>
<dbReference type="PROSITE" id="PS00371">
    <property type="entry name" value="PTS_EIIA_TYPE_1_HIS"/>
    <property type="match status" value="1"/>
</dbReference>
<dbReference type="EC" id="2.7.1.-" evidence="16"/>
<dbReference type="GO" id="GO:0016740">
    <property type="term" value="F:transferase activity"/>
    <property type="evidence" value="ECO:0007669"/>
    <property type="project" value="UniProtKB-KW"/>
</dbReference>
<dbReference type="Pfam" id="PF02378">
    <property type="entry name" value="PTS_EIIC"/>
    <property type="match status" value="1"/>
</dbReference>
<dbReference type="Pfam" id="PF00367">
    <property type="entry name" value="PTS_EIIB"/>
    <property type="match status" value="1"/>
</dbReference>
<dbReference type="InterPro" id="IPR018113">
    <property type="entry name" value="PTrfase_EIIB_Cys"/>
</dbReference>
<keyword evidence="8" id="KW-0418">Kinase</keyword>
<dbReference type="InterPro" id="IPR011055">
    <property type="entry name" value="Dup_hybrid_motif"/>
</dbReference>
<dbReference type="PANTHER" id="PTHR30175:SF1">
    <property type="entry name" value="PTS SYSTEM ARBUTIN-, CELLOBIOSE-, AND SALICIN-SPECIFIC EIIBC COMPONENT-RELATED"/>
    <property type="match status" value="1"/>
</dbReference>
<gene>
    <name evidence="16" type="ORF">V3851_07595</name>
</gene>
<keyword evidence="6" id="KW-0598">Phosphotransferase system</keyword>
<protein>
    <submittedName>
        <fullName evidence="16">Beta-glucoside-specific PTS transporter subunit IIABC</fullName>
        <ecNumber evidence="16">2.7.1.-</ecNumber>
    </submittedName>
</protein>
<keyword evidence="4" id="KW-0762">Sugar transport</keyword>
<reference evidence="16 17" key="1">
    <citation type="submission" date="2024-02" db="EMBL/GenBank/DDBJ databases">
        <title>A nitrogen-fixing paenibacillus bacterium.</title>
        <authorList>
            <person name="Zhang W.L."/>
            <person name="Chen S.F."/>
        </authorList>
    </citation>
    <scope>NUCLEOTIDE SEQUENCE [LARGE SCALE GENOMIC DNA]</scope>
    <source>
        <strain evidence="16 17">M1</strain>
    </source>
</reference>
<keyword evidence="9 12" id="KW-1133">Transmembrane helix</keyword>
<evidence type="ECO:0000259" key="15">
    <source>
        <dbReference type="PROSITE" id="PS51103"/>
    </source>
</evidence>
<dbReference type="InterPro" id="IPR050558">
    <property type="entry name" value="PTS_Sugar-Specific_Components"/>
</dbReference>
<evidence type="ECO:0000256" key="4">
    <source>
        <dbReference type="ARBA" id="ARBA00022597"/>
    </source>
</evidence>
<dbReference type="EMBL" id="JAZHPZ010000003">
    <property type="protein sequence ID" value="MEF2965688.1"/>
    <property type="molecule type" value="Genomic_DNA"/>
</dbReference>
<evidence type="ECO:0000256" key="2">
    <source>
        <dbReference type="ARBA" id="ARBA00022448"/>
    </source>
</evidence>
<feature type="transmembrane region" description="Helical" evidence="12">
    <location>
        <begin position="381"/>
        <end position="402"/>
    </location>
</feature>
<evidence type="ECO:0000256" key="1">
    <source>
        <dbReference type="ARBA" id="ARBA00004651"/>
    </source>
</evidence>
<dbReference type="PROSITE" id="PS51098">
    <property type="entry name" value="PTS_EIIB_TYPE_1"/>
    <property type="match status" value="1"/>
</dbReference>
<dbReference type="InterPro" id="IPR013013">
    <property type="entry name" value="PTS_EIIC_1"/>
</dbReference>
<feature type="transmembrane region" description="Helical" evidence="12">
    <location>
        <begin position="422"/>
        <end position="445"/>
    </location>
</feature>